<evidence type="ECO:0000256" key="1">
    <source>
        <dbReference type="ARBA" id="ARBA00004123"/>
    </source>
</evidence>
<dbReference type="PANTHER" id="PTHR48028">
    <property type="entry name" value="GLYCINE-RICH RNA-BINDING PROTEIN RZ1A"/>
    <property type="match status" value="1"/>
</dbReference>
<dbReference type="GO" id="GO:0005634">
    <property type="term" value="C:nucleus"/>
    <property type="evidence" value="ECO:0007669"/>
    <property type="project" value="UniProtKB-SubCell"/>
</dbReference>
<dbReference type="Gene3D" id="3.30.70.330">
    <property type="match status" value="1"/>
</dbReference>
<name>A0A6A3CNY7_HIBSY</name>
<evidence type="ECO:0000259" key="8">
    <source>
        <dbReference type="PROSITE" id="PS50102"/>
    </source>
</evidence>
<dbReference type="GO" id="GO:0003723">
    <property type="term" value="F:RNA binding"/>
    <property type="evidence" value="ECO:0007669"/>
    <property type="project" value="UniProtKB-UniRule"/>
</dbReference>
<dbReference type="AlphaFoldDB" id="A0A6A3CNY7"/>
<dbReference type="InterPro" id="IPR051106">
    <property type="entry name" value="RNA-bind/splicing_reg"/>
</dbReference>
<dbReference type="GO" id="GO:0006397">
    <property type="term" value="P:mRNA processing"/>
    <property type="evidence" value="ECO:0007669"/>
    <property type="project" value="UniProtKB-KW"/>
</dbReference>
<dbReference type="Pfam" id="PF00076">
    <property type="entry name" value="RRM_1"/>
    <property type="match status" value="1"/>
</dbReference>
<keyword evidence="5" id="KW-0539">Nucleus</keyword>
<feature type="domain" description="RRM" evidence="8">
    <location>
        <begin position="41"/>
        <end position="143"/>
    </location>
</feature>
<keyword evidence="10" id="KW-1185">Reference proteome</keyword>
<dbReference type="InterPro" id="IPR035979">
    <property type="entry name" value="RBD_domain_sf"/>
</dbReference>
<dbReference type="PROSITE" id="PS50102">
    <property type="entry name" value="RRM"/>
    <property type="match status" value="1"/>
</dbReference>
<evidence type="ECO:0000313" key="9">
    <source>
        <dbReference type="EMBL" id="KAE8731090.1"/>
    </source>
</evidence>
<comment type="caution">
    <text evidence="9">The sequence shown here is derived from an EMBL/GenBank/DDBJ whole genome shotgun (WGS) entry which is preliminary data.</text>
</comment>
<evidence type="ECO:0000256" key="7">
    <source>
        <dbReference type="SAM" id="MobiDB-lite"/>
    </source>
</evidence>
<feature type="compositionally biased region" description="Low complexity" evidence="7">
    <location>
        <begin position="262"/>
        <end position="277"/>
    </location>
</feature>
<evidence type="ECO:0000313" key="10">
    <source>
        <dbReference type="Proteomes" id="UP000436088"/>
    </source>
</evidence>
<comment type="subcellular location">
    <subcellularLocation>
        <location evidence="1">Nucleus</location>
    </subcellularLocation>
</comment>
<feature type="region of interest" description="Disordered" evidence="7">
    <location>
        <begin position="259"/>
        <end position="314"/>
    </location>
</feature>
<keyword evidence="3 6" id="KW-0694">RNA-binding</keyword>
<dbReference type="EMBL" id="VEPZ02000196">
    <property type="protein sequence ID" value="KAE8731090.1"/>
    <property type="molecule type" value="Genomic_DNA"/>
</dbReference>
<evidence type="ECO:0000256" key="4">
    <source>
        <dbReference type="ARBA" id="ARBA00023187"/>
    </source>
</evidence>
<keyword evidence="2" id="KW-0507">mRNA processing</keyword>
<dbReference type="InterPro" id="IPR012677">
    <property type="entry name" value="Nucleotide-bd_a/b_plait_sf"/>
</dbReference>
<evidence type="ECO:0000256" key="2">
    <source>
        <dbReference type="ARBA" id="ARBA00022664"/>
    </source>
</evidence>
<dbReference type="InterPro" id="IPR000504">
    <property type="entry name" value="RRM_dom"/>
</dbReference>
<protein>
    <submittedName>
        <fullName evidence="9">Serine/arginine-rich splicing factor SC35</fullName>
    </submittedName>
</protein>
<dbReference type="PANTHER" id="PTHR48028:SF4">
    <property type="entry name" value="SC35-LIKE SPLICING FACTOR"/>
    <property type="match status" value="1"/>
</dbReference>
<reference evidence="9" key="1">
    <citation type="submission" date="2019-09" db="EMBL/GenBank/DDBJ databases">
        <title>Draft genome information of white flower Hibiscus syriacus.</title>
        <authorList>
            <person name="Kim Y.-M."/>
        </authorList>
    </citation>
    <scope>NUCLEOTIDE SEQUENCE [LARGE SCALE GENOMIC DNA]</scope>
    <source>
        <strain evidence="9">YM2019G1</strain>
    </source>
</reference>
<dbReference type="SMART" id="SM00360">
    <property type="entry name" value="RRM"/>
    <property type="match status" value="1"/>
</dbReference>
<gene>
    <name evidence="9" type="ORF">F3Y22_tig00002840pilonHSYRG00184</name>
</gene>
<dbReference type="Proteomes" id="UP000436088">
    <property type="component" value="Unassembled WGS sequence"/>
</dbReference>
<dbReference type="GO" id="GO:0008380">
    <property type="term" value="P:RNA splicing"/>
    <property type="evidence" value="ECO:0007669"/>
    <property type="project" value="UniProtKB-KW"/>
</dbReference>
<evidence type="ECO:0000256" key="5">
    <source>
        <dbReference type="ARBA" id="ARBA00023242"/>
    </source>
</evidence>
<organism evidence="9 10">
    <name type="scientific">Hibiscus syriacus</name>
    <name type="common">Rose of Sharon</name>
    <dbReference type="NCBI Taxonomy" id="106335"/>
    <lineage>
        <taxon>Eukaryota</taxon>
        <taxon>Viridiplantae</taxon>
        <taxon>Streptophyta</taxon>
        <taxon>Embryophyta</taxon>
        <taxon>Tracheophyta</taxon>
        <taxon>Spermatophyta</taxon>
        <taxon>Magnoliopsida</taxon>
        <taxon>eudicotyledons</taxon>
        <taxon>Gunneridae</taxon>
        <taxon>Pentapetalae</taxon>
        <taxon>rosids</taxon>
        <taxon>malvids</taxon>
        <taxon>Malvales</taxon>
        <taxon>Malvaceae</taxon>
        <taxon>Malvoideae</taxon>
        <taxon>Hibiscus</taxon>
    </lineage>
</organism>
<evidence type="ECO:0000256" key="3">
    <source>
        <dbReference type="ARBA" id="ARBA00022884"/>
    </source>
</evidence>
<evidence type="ECO:0000256" key="6">
    <source>
        <dbReference type="PROSITE-ProRule" id="PRU00176"/>
    </source>
</evidence>
<proteinExistence type="predicted"/>
<dbReference type="SUPFAM" id="SSF54928">
    <property type="entry name" value="RNA-binding domain, RBD"/>
    <property type="match status" value="1"/>
</dbReference>
<keyword evidence="4" id="KW-0508">mRNA splicing</keyword>
<sequence>MNYVWERVRHFPFKRSFIFPFLFPYRKFISEGQVLPISPIRTLFSSSTSPSVSSPISSSIARTTADDLFPLFDKYGKVVNIFIPKDRRTSDSCGFAFVCYKYDDKAQKAVDRLDGTFLPLFYFSAFIWRVVDGREITVQFAKYGPNAERIQKERIIESFPRSRSRSPRRRFDFLEGTPILPLFTGTTIKKIGIIEEEVEVEVITDMNVIDIVGKTETLGAKAGAIVLVLFVLKAGEEIVMMKIGEVAVDQGGLYFAIHDVHPSPQKSPSPRKASSPRGESPDRRSRDGHSPSPRSVSPRGRRADSRSLSSGNTD</sequence>
<accession>A0A6A3CNY7</accession>
<feature type="compositionally biased region" description="Basic and acidic residues" evidence="7">
    <location>
        <begin position="279"/>
        <end position="289"/>
    </location>
</feature>